<evidence type="ECO:0000313" key="2">
    <source>
        <dbReference type="Proteomes" id="UP000243084"/>
    </source>
</evidence>
<sequence>MNAQSKIEQHSPIRTDGFEIVEYRASTTAGIAGSLPYLAYRVLGA</sequence>
<organism evidence="1 2">
    <name type="scientific">Geopseudomonas sagittaria</name>
    <dbReference type="NCBI Taxonomy" id="1135990"/>
    <lineage>
        <taxon>Bacteria</taxon>
        <taxon>Pseudomonadati</taxon>
        <taxon>Pseudomonadota</taxon>
        <taxon>Gammaproteobacteria</taxon>
        <taxon>Pseudomonadales</taxon>
        <taxon>Pseudomonadaceae</taxon>
        <taxon>Geopseudomonas</taxon>
    </lineage>
</organism>
<dbReference type="RefSeq" id="WP_175526678.1">
    <property type="nucleotide sequence ID" value="NZ_FOXM01000015.1"/>
</dbReference>
<name>A0A1I5X3L9_9GAMM</name>
<dbReference type="AlphaFoldDB" id="A0A1I5X3L9"/>
<dbReference type="Proteomes" id="UP000243084">
    <property type="component" value="Unassembled WGS sequence"/>
</dbReference>
<gene>
    <name evidence="1" type="ORF">SAMN05216229_11516</name>
</gene>
<accession>A0A1I5X3L9</accession>
<evidence type="ECO:0000313" key="1">
    <source>
        <dbReference type="EMBL" id="SFQ26612.1"/>
    </source>
</evidence>
<dbReference type="EMBL" id="FOXM01000015">
    <property type="protein sequence ID" value="SFQ26612.1"/>
    <property type="molecule type" value="Genomic_DNA"/>
</dbReference>
<reference evidence="2" key="1">
    <citation type="submission" date="2016-10" db="EMBL/GenBank/DDBJ databases">
        <authorList>
            <person name="Varghese N."/>
            <person name="Submissions S."/>
        </authorList>
    </citation>
    <scope>NUCLEOTIDE SEQUENCE [LARGE SCALE GENOMIC DNA]</scope>
    <source>
        <strain evidence="2">JCM 18195</strain>
    </source>
</reference>
<proteinExistence type="predicted"/>
<keyword evidence="2" id="KW-1185">Reference proteome</keyword>
<protein>
    <submittedName>
        <fullName evidence="1">Uncharacterized protein</fullName>
    </submittedName>
</protein>